<dbReference type="SUPFAM" id="SSF53383">
    <property type="entry name" value="PLP-dependent transferases"/>
    <property type="match status" value="1"/>
</dbReference>
<proteinExistence type="inferred from homology"/>
<dbReference type="Proteomes" id="UP001595846">
    <property type="component" value="Unassembled WGS sequence"/>
</dbReference>
<name>A0ABD5NMW1_9EURY</name>
<dbReference type="GO" id="GO:0008483">
    <property type="term" value="F:transaminase activity"/>
    <property type="evidence" value="ECO:0007669"/>
    <property type="project" value="UniProtKB-KW"/>
</dbReference>
<dbReference type="InterPro" id="IPR015421">
    <property type="entry name" value="PyrdxlP-dep_Trfase_major"/>
</dbReference>
<dbReference type="AlphaFoldDB" id="A0ABD5NMW1"/>
<sequence>MTDRSMDAVDPIARSPEIEGSMDAADRDDRSPGIDRPTHRSNRRPADIFDFVERYVDDYWLYGSGKVALRDVVAAMLPSQSDRAVCRRRRFGREEPSDRRWNVLLPAYVPDAVPEPLRELGVEPRYYVISPELKPSVADVRRRVDGDTIAIVTIDYFGFPQPARERVASVAREYDCYLVDDNAHATLSVSDGHLLGTRGDAGVTSLWKTFPVPNGAICYVRNEALRGRFEQSDCSGVRGTLTGADARFVFTRAIRRALDRRPGLSRRFASVEERFYGAGVAPPAARYEAAKRPCSKLTAVVCARTDPIAVRDRRRQTYRAWLDACARSTGVRPLFGDLPEGICPQCAPVEADRPGRVRNRLTAAGIDVHTWPRLPTLVRETPTYATAQYLADHVLALPVDRRVQPEQVASVGASL</sequence>
<dbReference type="GeneID" id="73904060"/>
<organism evidence="3 4">
    <name type="scientific">Halovivax cerinus</name>
    <dbReference type="NCBI Taxonomy" id="1487865"/>
    <lineage>
        <taxon>Archaea</taxon>
        <taxon>Methanobacteriati</taxon>
        <taxon>Methanobacteriota</taxon>
        <taxon>Stenosarchaea group</taxon>
        <taxon>Halobacteria</taxon>
        <taxon>Halobacteriales</taxon>
        <taxon>Natrialbaceae</taxon>
        <taxon>Halovivax</taxon>
    </lineage>
</organism>
<keyword evidence="3" id="KW-0032">Aminotransferase</keyword>
<feature type="compositionally biased region" description="Basic and acidic residues" evidence="2">
    <location>
        <begin position="24"/>
        <end position="42"/>
    </location>
</feature>
<comment type="caution">
    <text evidence="3">The sequence shown here is derived from an EMBL/GenBank/DDBJ whole genome shotgun (WGS) entry which is preliminary data.</text>
</comment>
<evidence type="ECO:0000256" key="1">
    <source>
        <dbReference type="RuleBase" id="RU004508"/>
    </source>
</evidence>
<accession>A0ABD5NMW1</accession>
<dbReference type="PANTHER" id="PTHR30244">
    <property type="entry name" value="TRANSAMINASE"/>
    <property type="match status" value="1"/>
</dbReference>
<dbReference type="Gene3D" id="3.40.640.10">
    <property type="entry name" value="Type I PLP-dependent aspartate aminotransferase-like (Major domain)"/>
    <property type="match status" value="1"/>
</dbReference>
<evidence type="ECO:0000313" key="3">
    <source>
        <dbReference type="EMBL" id="MFC3958324.1"/>
    </source>
</evidence>
<feature type="region of interest" description="Disordered" evidence="2">
    <location>
        <begin position="1"/>
        <end position="42"/>
    </location>
</feature>
<dbReference type="PANTHER" id="PTHR30244:SF34">
    <property type="entry name" value="DTDP-4-AMINO-4,6-DIDEOXYGALACTOSE TRANSAMINASE"/>
    <property type="match status" value="1"/>
</dbReference>
<protein>
    <submittedName>
        <fullName evidence="3">DegT/DnrJ/EryC1/StrS family aminotransferase</fullName>
    </submittedName>
</protein>
<dbReference type="Pfam" id="PF01041">
    <property type="entry name" value="DegT_DnrJ_EryC1"/>
    <property type="match status" value="1"/>
</dbReference>
<evidence type="ECO:0000256" key="2">
    <source>
        <dbReference type="SAM" id="MobiDB-lite"/>
    </source>
</evidence>
<keyword evidence="3" id="KW-0808">Transferase</keyword>
<dbReference type="InterPro" id="IPR000653">
    <property type="entry name" value="DegT/StrS_aminotransferase"/>
</dbReference>
<reference evidence="3 4" key="1">
    <citation type="journal article" date="2019" name="Int. J. Syst. Evol. Microbiol.">
        <title>The Global Catalogue of Microorganisms (GCM) 10K type strain sequencing project: providing services to taxonomists for standard genome sequencing and annotation.</title>
        <authorList>
            <consortium name="The Broad Institute Genomics Platform"/>
            <consortium name="The Broad Institute Genome Sequencing Center for Infectious Disease"/>
            <person name="Wu L."/>
            <person name="Ma J."/>
        </authorList>
    </citation>
    <scope>NUCLEOTIDE SEQUENCE [LARGE SCALE GENOMIC DNA]</scope>
    <source>
        <strain evidence="3 4">IBRC-M 10256</strain>
    </source>
</reference>
<dbReference type="EMBL" id="JBHSAQ010000003">
    <property type="protein sequence ID" value="MFC3958324.1"/>
    <property type="molecule type" value="Genomic_DNA"/>
</dbReference>
<keyword evidence="4" id="KW-1185">Reference proteome</keyword>
<dbReference type="RefSeq" id="WP_256531330.1">
    <property type="nucleotide sequence ID" value="NZ_CP101824.1"/>
</dbReference>
<gene>
    <name evidence="3" type="ORF">ACFOUR_08070</name>
</gene>
<dbReference type="InterPro" id="IPR015424">
    <property type="entry name" value="PyrdxlP-dep_Trfase"/>
</dbReference>
<comment type="similarity">
    <text evidence="1">Belongs to the DegT/DnrJ/EryC1 family.</text>
</comment>
<keyword evidence="1" id="KW-0663">Pyridoxal phosphate</keyword>
<evidence type="ECO:0000313" key="4">
    <source>
        <dbReference type="Proteomes" id="UP001595846"/>
    </source>
</evidence>